<dbReference type="InterPro" id="IPR014729">
    <property type="entry name" value="Rossmann-like_a/b/a_fold"/>
</dbReference>
<dbReference type="GO" id="GO:0009435">
    <property type="term" value="P:NAD+ biosynthetic process"/>
    <property type="evidence" value="ECO:0007669"/>
    <property type="project" value="UniProtKB-UniRule"/>
</dbReference>
<proteinExistence type="inferred from homology"/>
<dbReference type="GO" id="GO:0005524">
    <property type="term" value="F:ATP binding"/>
    <property type="evidence" value="ECO:0007669"/>
    <property type="project" value="UniProtKB-UniRule"/>
</dbReference>
<feature type="binding site" evidence="8">
    <location>
        <begin position="38"/>
        <end position="45"/>
    </location>
    <ligand>
        <name>ATP</name>
        <dbReference type="ChEBI" id="CHEBI:30616"/>
    </ligand>
</feature>
<dbReference type="PATRIC" id="fig|55758.3.peg.1324"/>
<dbReference type="Pfam" id="PF02540">
    <property type="entry name" value="NAD_synthase"/>
    <property type="match status" value="1"/>
</dbReference>
<evidence type="ECO:0000256" key="6">
    <source>
        <dbReference type="ARBA" id="ARBA00022842"/>
    </source>
</evidence>
<dbReference type="HAMAP" id="MF_00193">
    <property type="entry name" value="NadE_ammonia_dep"/>
    <property type="match status" value="1"/>
</dbReference>
<comment type="catalytic activity">
    <reaction evidence="8 10">
        <text>deamido-NAD(+) + NH4(+) + ATP = AMP + diphosphate + NAD(+) + H(+)</text>
        <dbReference type="Rhea" id="RHEA:21188"/>
        <dbReference type="ChEBI" id="CHEBI:15378"/>
        <dbReference type="ChEBI" id="CHEBI:28938"/>
        <dbReference type="ChEBI" id="CHEBI:30616"/>
        <dbReference type="ChEBI" id="CHEBI:33019"/>
        <dbReference type="ChEBI" id="CHEBI:57540"/>
        <dbReference type="ChEBI" id="CHEBI:58437"/>
        <dbReference type="ChEBI" id="CHEBI:456215"/>
        <dbReference type="EC" id="6.3.1.5"/>
    </reaction>
</comment>
<sequence>MIFMLKLPKLDSKYVKEESIKFIKEIIEKSKSEKAIIGISGGIDSTVVAYLLKEALGEKNVLGYHLYSETTPKEDTDHARLIANQLNISYTEIAIDNISNEFIDTINQSQSENSKNNKLDNKLDNKLAIGNLKARIRMSILYYFANLNNGLVAGTGNKSELLIGYFTKHGDGACDFELIGDIYKTQLKQLATNWNIPNEIITKPPRAGLWIDQSDEDEIGMTYELLDNILHLIEDKKLDDDSILKEINVSSSEINNVRSKIAINQHKTQIPLTPFMSKKLL</sequence>
<keyword evidence="7 8" id="KW-0520">NAD</keyword>
<evidence type="ECO:0000259" key="11">
    <source>
        <dbReference type="Pfam" id="PF02540"/>
    </source>
</evidence>
<keyword evidence="4 8" id="KW-0547">Nucleotide-binding</keyword>
<evidence type="ECO:0000256" key="1">
    <source>
        <dbReference type="ARBA" id="ARBA00005859"/>
    </source>
</evidence>
<dbReference type="EMBL" id="LWMT01000230">
    <property type="protein sequence ID" value="KZX12351.1"/>
    <property type="molecule type" value="Genomic_DNA"/>
</dbReference>
<dbReference type="Proteomes" id="UP000077066">
    <property type="component" value="Unassembled WGS sequence"/>
</dbReference>
<dbReference type="InterPro" id="IPR022310">
    <property type="entry name" value="NAD/GMP_synthase"/>
</dbReference>
<dbReference type="InterPro" id="IPR022926">
    <property type="entry name" value="NH(3)-dep_NAD(+)_synth"/>
</dbReference>
<keyword evidence="5 8" id="KW-0067">ATP-binding</keyword>
<dbReference type="EC" id="6.3.1.5" evidence="8 10"/>
<comment type="similarity">
    <text evidence="1 8 9">Belongs to the NAD synthetase family.</text>
</comment>
<evidence type="ECO:0000256" key="8">
    <source>
        <dbReference type="HAMAP-Rule" id="MF_00193"/>
    </source>
</evidence>
<keyword evidence="6 8" id="KW-0460">Magnesium</keyword>
<feature type="binding site" evidence="8">
    <location>
        <position position="184"/>
    </location>
    <ligand>
        <name>ATP</name>
        <dbReference type="ChEBI" id="CHEBI:30616"/>
    </ligand>
</feature>
<dbReference type="STRING" id="55758.MBFIL_11560"/>
<keyword evidence="13" id="KW-1185">Reference proteome</keyword>
<feature type="binding site" description="in other chain" evidence="8">
    <location>
        <position position="168"/>
    </location>
    <ligand>
        <name>deamido-NAD(+)</name>
        <dbReference type="ChEBI" id="CHEBI:58437"/>
        <note>ligand shared between two neighboring subunits</note>
    </ligand>
</feature>
<name>A0A166AQM3_9EURY</name>
<evidence type="ECO:0000256" key="7">
    <source>
        <dbReference type="ARBA" id="ARBA00023027"/>
    </source>
</evidence>
<dbReference type="SUPFAM" id="SSF52402">
    <property type="entry name" value="Adenine nucleotide alpha hydrolases-like"/>
    <property type="match status" value="1"/>
</dbReference>
<dbReference type="PANTHER" id="PTHR23090:SF9">
    <property type="entry name" value="GLUTAMINE-DEPENDENT NAD(+) SYNTHETASE"/>
    <property type="match status" value="1"/>
</dbReference>
<dbReference type="GO" id="GO:0003952">
    <property type="term" value="F:NAD+ synthase (glutamine-hydrolyzing) activity"/>
    <property type="evidence" value="ECO:0007669"/>
    <property type="project" value="InterPro"/>
</dbReference>
<dbReference type="InterPro" id="IPR003694">
    <property type="entry name" value="NAD_synthase"/>
</dbReference>
<feature type="binding site" description="in other chain" evidence="8">
    <location>
        <position position="135"/>
    </location>
    <ligand>
        <name>deamido-NAD(+)</name>
        <dbReference type="ChEBI" id="CHEBI:58437"/>
        <note>ligand shared between two neighboring subunits</note>
    </ligand>
</feature>
<feature type="binding site" evidence="8">
    <location>
        <position position="44"/>
    </location>
    <ligand>
        <name>Mg(2+)</name>
        <dbReference type="ChEBI" id="CHEBI:18420"/>
    </ligand>
</feature>
<feature type="binding site" evidence="8">
    <location>
        <position position="155"/>
    </location>
    <ligand>
        <name>ATP</name>
        <dbReference type="ChEBI" id="CHEBI:30616"/>
    </ligand>
</feature>
<evidence type="ECO:0000256" key="5">
    <source>
        <dbReference type="ARBA" id="ARBA00022840"/>
    </source>
</evidence>
<dbReference type="NCBIfam" id="TIGR00552">
    <property type="entry name" value="nadE"/>
    <property type="match status" value="1"/>
</dbReference>
<dbReference type="Gene3D" id="3.40.50.620">
    <property type="entry name" value="HUPs"/>
    <property type="match status" value="1"/>
</dbReference>
<feature type="domain" description="NAD/GMP synthase" evidence="11">
    <location>
        <begin position="17"/>
        <end position="271"/>
    </location>
</feature>
<feature type="binding site" evidence="8">
    <location>
        <position position="175"/>
    </location>
    <ligand>
        <name>deamido-NAD(+)</name>
        <dbReference type="ChEBI" id="CHEBI:58437"/>
        <note>ligand shared between two neighboring subunits</note>
    </ligand>
</feature>
<gene>
    <name evidence="8 12" type="primary">nadE</name>
    <name evidence="12" type="ORF">MBFIL_11560</name>
</gene>
<organism evidence="12 13">
    <name type="scientific">Methanobrevibacter filiformis</name>
    <dbReference type="NCBI Taxonomy" id="55758"/>
    <lineage>
        <taxon>Archaea</taxon>
        <taxon>Methanobacteriati</taxon>
        <taxon>Methanobacteriota</taxon>
        <taxon>Methanomada group</taxon>
        <taxon>Methanobacteria</taxon>
        <taxon>Methanobacteriales</taxon>
        <taxon>Methanobacteriaceae</taxon>
        <taxon>Methanobrevibacter</taxon>
    </lineage>
</organism>
<evidence type="ECO:0000313" key="12">
    <source>
        <dbReference type="EMBL" id="KZX12351.1"/>
    </source>
</evidence>
<comment type="function">
    <text evidence="8">Catalyzes the ATP-dependent amidation of deamido-NAD to form NAD. Uses ammonia as a nitrogen source.</text>
</comment>
<dbReference type="GO" id="GO:0008795">
    <property type="term" value="F:NAD+ synthase activity"/>
    <property type="evidence" value="ECO:0007669"/>
    <property type="project" value="UniProtKB-UniRule"/>
</dbReference>
<reference evidence="12 13" key="1">
    <citation type="submission" date="2016-04" db="EMBL/GenBank/DDBJ databases">
        <title>Genome sequence of Methanobrevibacter filiformis DSM 11501.</title>
        <authorList>
            <person name="Poehlein A."/>
            <person name="Seedorf H."/>
            <person name="Daniel R."/>
        </authorList>
    </citation>
    <scope>NUCLEOTIDE SEQUENCE [LARGE SCALE GENOMIC DNA]</scope>
    <source>
        <strain evidence="12 13">DSM 11501</strain>
    </source>
</reference>
<keyword evidence="2 8" id="KW-0436">Ligase</keyword>
<dbReference type="UniPathway" id="UPA00253">
    <property type="reaction ID" value="UER00333"/>
</dbReference>
<evidence type="ECO:0000256" key="2">
    <source>
        <dbReference type="ARBA" id="ARBA00022598"/>
    </source>
</evidence>
<evidence type="ECO:0000313" key="13">
    <source>
        <dbReference type="Proteomes" id="UP000077066"/>
    </source>
</evidence>
<dbReference type="GO" id="GO:0005737">
    <property type="term" value="C:cytoplasm"/>
    <property type="evidence" value="ECO:0007669"/>
    <property type="project" value="InterPro"/>
</dbReference>
<dbReference type="GO" id="GO:0046872">
    <property type="term" value="F:metal ion binding"/>
    <property type="evidence" value="ECO:0007669"/>
    <property type="project" value="UniProtKB-KW"/>
</dbReference>
<dbReference type="AlphaFoldDB" id="A0A166AQM3"/>
<comment type="subunit">
    <text evidence="8">Homodimer.</text>
</comment>
<protein>
    <recommendedName>
        <fullName evidence="8 10">NH(3)-dependent NAD(+) synthetase</fullName>
        <ecNumber evidence="8 10">6.3.1.5</ecNumber>
    </recommendedName>
</protein>
<dbReference type="FunFam" id="3.40.50.620:FF:000106">
    <property type="entry name" value="Glutamine-dependent NAD(+) synthetase"/>
    <property type="match status" value="1"/>
</dbReference>
<accession>A0A166AQM3</accession>
<comment type="caution">
    <text evidence="12">The sequence shown here is derived from an EMBL/GenBank/DDBJ whole genome shotgun (WGS) entry which is preliminary data.</text>
</comment>
<evidence type="ECO:0000256" key="4">
    <source>
        <dbReference type="ARBA" id="ARBA00022741"/>
    </source>
</evidence>
<evidence type="ECO:0000256" key="9">
    <source>
        <dbReference type="RuleBase" id="RU003811"/>
    </source>
</evidence>
<dbReference type="GO" id="GO:0004359">
    <property type="term" value="F:glutaminase activity"/>
    <property type="evidence" value="ECO:0007669"/>
    <property type="project" value="InterPro"/>
</dbReference>
<dbReference type="NCBIfam" id="NF010587">
    <property type="entry name" value="PRK13980.1"/>
    <property type="match status" value="1"/>
</dbReference>
<dbReference type="PANTHER" id="PTHR23090">
    <property type="entry name" value="NH 3 /GLUTAMINE-DEPENDENT NAD + SYNTHETASE"/>
    <property type="match status" value="1"/>
</dbReference>
<feature type="binding site" evidence="8">
    <location>
        <position position="160"/>
    </location>
    <ligand>
        <name>Mg(2+)</name>
        <dbReference type="ChEBI" id="CHEBI:18420"/>
    </ligand>
</feature>
<evidence type="ECO:0000256" key="3">
    <source>
        <dbReference type="ARBA" id="ARBA00022723"/>
    </source>
</evidence>
<keyword evidence="3 8" id="KW-0479">Metal-binding</keyword>
<comment type="caution">
    <text evidence="8">Lacks conserved residue(s) required for the propagation of feature annotation.</text>
</comment>
<comment type="pathway">
    <text evidence="8">Cofactor biosynthesis; NAD(+) biosynthesis; NAD(+) from deamido-NAD(+) (ammonia route): step 1/1.</text>
</comment>
<evidence type="ECO:0000256" key="10">
    <source>
        <dbReference type="RuleBase" id="RU003812"/>
    </source>
</evidence>
<dbReference type="CDD" id="cd00553">
    <property type="entry name" value="NAD_synthase"/>
    <property type="match status" value="1"/>
</dbReference>
<feature type="binding site" description="in other chain" evidence="8">
    <location>
        <begin position="266"/>
        <end position="267"/>
    </location>
    <ligand>
        <name>deamido-NAD(+)</name>
        <dbReference type="ChEBI" id="CHEBI:58437"/>
        <note>ligand shared between two neighboring subunits</note>
    </ligand>
</feature>